<dbReference type="Pfam" id="PF00665">
    <property type="entry name" value="rve"/>
    <property type="match status" value="1"/>
</dbReference>
<dbReference type="Gene3D" id="3.10.10.10">
    <property type="entry name" value="HIV Type 1 Reverse Transcriptase, subunit A, domain 1"/>
    <property type="match status" value="1"/>
</dbReference>
<keyword evidence="5" id="KW-0540">Nuclease</keyword>
<dbReference type="InterPro" id="IPR000477">
    <property type="entry name" value="RT_dom"/>
</dbReference>
<dbReference type="InterPro" id="IPR012337">
    <property type="entry name" value="RNaseH-like_sf"/>
</dbReference>
<dbReference type="Pfam" id="PF17921">
    <property type="entry name" value="Integrase_H2C2"/>
    <property type="match status" value="1"/>
</dbReference>
<evidence type="ECO:0000256" key="1">
    <source>
        <dbReference type="ARBA" id="ARBA00012493"/>
    </source>
</evidence>
<name>A0ABD2W5T5_9HYME</name>
<dbReference type="Gene3D" id="3.10.20.370">
    <property type="match status" value="1"/>
</dbReference>
<feature type="domain" description="Integrase catalytic" evidence="10">
    <location>
        <begin position="748"/>
        <end position="908"/>
    </location>
</feature>
<dbReference type="CDD" id="cd09274">
    <property type="entry name" value="RNase_HI_RT_Ty3"/>
    <property type="match status" value="1"/>
</dbReference>
<feature type="region of interest" description="Disordered" evidence="9">
    <location>
        <begin position="308"/>
        <end position="341"/>
    </location>
</feature>
<evidence type="ECO:0000256" key="2">
    <source>
        <dbReference type="ARBA" id="ARBA00022670"/>
    </source>
</evidence>
<dbReference type="GO" id="GO:0042575">
    <property type="term" value="C:DNA polymerase complex"/>
    <property type="evidence" value="ECO:0007669"/>
    <property type="project" value="UniProtKB-ARBA"/>
</dbReference>
<keyword evidence="3" id="KW-0808">Transferase</keyword>
<reference evidence="11 12" key="1">
    <citation type="journal article" date="2024" name="bioRxiv">
        <title>A reference genome for Trichogramma kaykai: A tiny desert-dwelling parasitoid wasp with competing sex-ratio distorters.</title>
        <authorList>
            <person name="Culotta J."/>
            <person name="Lindsey A.R."/>
        </authorList>
    </citation>
    <scope>NUCLEOTIDE SEQUENCE [LARGE SCALE GENOMIC DNA]</scope>
    <source>
        <strain evidence="11 12">KSX58</strain>
    </source>
</reference>
<protein>
    <recommendedName>
        <fullName evidence="1">RNA-directed DNA polymerase</fullName>
        <ecNumber evidence="1">2.7.7.49</ecNumber>
    </recommendedName>
</protein>
<dbReference type="PROSITE" id="PS50994">
    <property type="entry name" value="INTEGRASE"/>
    <property type="match status" value="1"/>
</dbReference>
<keyword evidence="12" id="KW-1185">Reference proteome</keyword>
<dbReference type="GO" id="GO:0003964">
    <property type="term" value="F:RNA-directed DNA polymerase activity"/>
    <property type="evidence" value="ECO:0007669"/>
    <property type="project" value="UniProtKB-KW"/>
</dbReference>
<dbReference type="InterPro" id="IPR001584">
    <property type="entry name" value="Integrase_cat-core"/>
</dbReference>
<evidence type="ECO:0000256" key="6">
    <source>
        <dbReference type="ARBA" id="ARBA00022759"/>
    </source>
</evidence>
<dbReference type="InterPro" id="IPR041373">
    <property type="entry name" value="RT_RNaseH"/>
</dbReference>
<evidence type="ECO:0000259" key="10">
    <source>
        <dbReference type="PROSITE" id="PS50994"/>
    </source>
</evidence>
<dbReference type="InterPro" id="IPR050951">
    <property type="entry name" value="Retrovirus_Pol_polyprotein"/>
</dbReference>
<sequence>MVREKQYRYPPLFIKVIDATIKKNLADGIIKESHSPWNSNLWVVPKKTLSDGKKRYRMVIDYRKLNEQTIPDAYPLPNINEILEQVGGAKYFSVLDLYSGFNQIEIDAKDGYKTAFSTPYGHYEYIAMPFGLCNAPATFQRLMDTTCSDQTDIIHAECTSPVLICVDLNKPFILTTDASDTVIGAVLSQGKVGEDQPVAYMSRSLNKAERNYSTTEKECLAIVAAMNHFKHYLYGRTFTIYEDHEPLTWIDSIKDPMSRLNRWRAKLRGYQYKFIYKPGKLNTNSDALSRNPIDKDTILEKPDHSMASVLPLIPPKPTKTSLARQNKGKSASEVSSSESSKAITKILDKKKHSKTDQLDTQAISKGQAKLEASTIGKRLCLRREAERENLLHEFVDENQDCNDSSDRIKSVNDQISGASELDENQVIEEFKEQNSLKQINNTVIDTSSSWIQREVESPLKFHSTMRRSKFNVPSLNCPSDSEDEDEIKATDFSPKSYKNFKDDWKKQSFWWDSYTQKSSNKINEVTEKEKSNIFSKYSLDVSNKAVSVHSPEREKNPPKSLKDSETSFDYGNTGVRWKSPISHKTSIADETPVSSSEWTKLSTIEQVDSEEDSEEENIMHLSRGFLKEKNLHSFRLSSKGDLTKNLPKGTLFDLLKSELKTLLVNITVCYGECKIIKEEDQPFIIKEFHSSSFGGHRGMGKTYRRIRERFYWKGIIQDVEDYVRSCKVCQEQKLVRVKSKEKMIITDTPAEPFVKVAIDTVGPLPISHSGNKHILTMHCQFIKFCIAAPLPDIKATTIADAIARHLIAPFGVPKIILSDRGTSFTSNLMQKFAKIFGFKLCTTTTFRPSSNGSLERSHIMLSDFLRNEAEDKRDWDKIIVFAMHEYNTSVEKNLINSKYRNKMYYDRNAKPQNLEVGMEVYALKEPKIGKLDDYYKGKFIIKEIQPNNNVLLESEKGKLLLKHMDKVKKCCN</sequence>
<dbReference type="InterPro" id="IPR043128">
    <property type="entry name" value="Rev_trsase/Diguanyl_cyclase"/>
</dbReference>
<dbReference type="InterPro" id="IPR036397">
    <property type="entry name" value="RNaseH_sf"/>
</dbReference>
<evidence type="ECO:0000256" key="9">
    <source>
        <dbReference type="SAM" id="MobiDB-lite"/>
    </source>
</evidence>
<evidence type="ECO:0000256" key="3">
    <source>
        <dbReference type="ARBA" id="ARBA00022679"/>
    </source>
</evidence>
<keyword evidence="2" id="KW-0645">Protease</keyword>
<dbReference type="FunFam" id="3.10.20.370:FF:000001">
    <property type="entry name" value="Retrovirus-related Pol polyprotein from transposon 17.6-like protein"/>
    <property type="match status" value="1"/>
</dbReference>
<evidence type="ECO:0000256" key="7">
    <source>
        <dbReference type="ARBA" id="ARBA00022801"/>
    </source>
</evidence>
<comment type="caution">
    <text evidence="11">The sequence shown here is derived from an EMBL/GenBank/DDBJ whole genome shotgun (WGS) entry which is preliminary data.</text>
</comment>
<feature type="region of interest" description="Disordered" evidence="9">
    <location>
        <begin position="546"/>
        <end position="566"/>
    </location>
</feature>
<dbReference type="GO" id="GO:0008233">
    <property type="term" value="F:peptidase activity"/>
    <property type="evidence" value="ECO:0007669"/>
    <property type="project" value="UniProtKB-KW"/>
</dbReference>
<gene>
    <name evidence="11" type="ORF">TKK_016413</name>
</gene>
<keyword evidence="8" id="KW-0695">RNA-directed DNA polymerase</keyword>
<dbReference type="AlphaFoldDB" id="A0ABD2W5T5"/>
<evidence type="ECO:0000256" key="4">
    <source>
        <dbReference type="ARBA" id="ARBA00022695"/>
    </source>
</evidence>
<keyword evidence="7" id="KW-0378">Hydrolase</keyword>
<dbReference type="PANTHER" id="PTHR37984">
    <property type="entry name" value="PROTEIN CBG26694"/>
    <property type="match status" value="1"/>
</dbReference>
<dbReference type="Pfam" id="PF00078">
    <property type="entry name" value="RVT_1"/>
    <property type="match status" value="1"/>
</dbReference>
<keyword evidence="6" id="KW-0255">Endonuclease</keyword>
<proteinExistence type="predicted"/>
<feature type="compositionally biased region" description="Low complexity" evidence="9">
    <location>
        <begin position="329"/>
        <end position="341"/>
    </location>
</feature>
<dbReference type="SUPFAM" id="SSF56672">
    <property type="entry name" value="DNA/RNA polymerases"/>
    <property type="match status" value="1"/>
</dbReference>
<dbReference type="Proteomes" id="UP001627154">
    <property type="component" value="Unassembled WGS sequence"/>
</dbReference>
<evidence type="ECO:0000313" key="12">
    <source>
        <dbReference type="Proteomes" id="UP001627154"/>
    </source>
</evidence>
<dbReference type="EC" id="2.7.7.49" evidence="1"/>
<keyword evidence="4" id="KW-0548">Nucleotidyltransferase</keyword>
<dbReference type="SUPFAM" id="SSF53098">
    <property type="entry name" value="Ribonuclease H-like"/>
    <property type="match status" value="1"/>
</dbReference>
<feature type="region of interest" description="Disordered" evidence="9">
    <location>
        <begin position="348"/>
        <end position="367"/>
    </location>
</feature>
<dbReference type="Pfam" id="PF17917">
    <property type="entry name" value="RT_RNaseH"/>
    <property type="match status" value="1"/>
</dbReference>
<dbReference type="FunFam" id="3.10.10.10:FF:000007">
    <property type="entry name" value="Retrovirus-related Pol polyprotein from transposon 17.6-like Protein"/>
    <property type="match status" value="1"/>
</dbReference>
<dbReference type="InterPro" id="IPR041588">
    <property type="entry name" value="Integrase_H2C2"/>
</dbReference>
<dbReference type="Gene3D" id="3.30.420.10">
    <property type="entry name" value="Ribonuclease H-like superfamily/Ribonuclease H"/>
    <property type="match status" value="1"/>
</dbReference>
<accession>A0ABD2W5T5</accession>
<evidence type="ECO:0000256" key="5">
    <source>
        <dbReference type="ARBA" id="ARBA00022722"/>
    </source>
</evidence>
<evidence type="ECO:0000313" key="11">
    <source>
        <dbReference type="EMBL" id="KAL3388405.1"/>
    </source>
</evidence>
<organism evidence="11 12">
    <name type="scientific">Trichogramma kaykai</name>
    <dbReference type="NCBI Taxonomy" id="54128"/>
    <lineage>
        <taxon>Eukaryota</taxon>
        <taxon>Metazoa</taxon>
        <taxon>Ecdysozoa</taxon>
        <taxon>Arthropoda</taxon>
        <taxon>Hexapoda</taxon>
        <taxon>Insecta</taxon>
        <taxon>Pterygota</taxon>
        <taxon>Neoptera</taxon>
        <taxon>Endopterygota</taxon>
        <taxon>Hymenoptera</taxon>
        <taxon>Apocrita</taxon>
        <taxon>Proctotrupomorpha</taxon>
        <taxon>Chalcidoidea</taxon>
        <taxon>Trichogrammatidae</taxon>
        <taxon>Trichogramma</taxon>
    </lineage>
</organism>
<feature type="compositionally biased region" description="Basic and acidic residues" evidence="9">
    <location>
        <begin position="550"/>
        <end position="565"/>
    </location>
</feature>
<dbReference type="GO" id="GO:0004519">
    <property type="term" value="F:endonuclease activity"/>
    <property type="evidence" value="ECO:0007669"/>
    <property type="project" value="UniProtKB-KW"/>
</dbReference>
<dbReference type="EMBL" id="JBJJXI010000133">
    <property type="protein sequence ID" value="KAL3388405.1"/>
    <property type="molecule type" value="Genomic_DNA"/>
</dbReference>
<dbReference type="PANTHER" id="PTHR37984:SF5">
    <property type="entry name" value="PROTEIN NYNRIN-LIKE"/>
    <property type="match status" value="1"/>
</dbReference>
<dbReference type="InterPro" id="IPR043502">
    <property type="entry name" value="DNA/RNA_pol_sf"/>
</dbReference>
<dbReference type="Gene3D" id="1.10.340.70">
    <property type="match status" value="1"/>
</dbReference>
<dbReference type="Gene3D" id="3.30.70.270">
    <property type="match status" value="1"/>
</dbReference>
<dbReference type="GO" id="GO:0006508">
    <property type="term" value="P:proteolysis"/>
    <property type="evidence" value="ECO:0007669"/>
    <property type="project" value="UniProtKB-KW"/>
</dbReference>
<dbReference type="FunFam" id="1.10.340.70:FF:000001">
    <property type="entry name" value="Retrovirus-related Pol polyprotein from transposon gypsy-like Protein"/>
    <property type="match status" value="1"/>
</dbReference>
<evidence type="ECO:0000256" key="8">
    <source>
        <dbReference type="ARBA" id="ARBA00022918"/>
    </source>
</evidence>
<dbReference type="CDD" id="cd01647">
    <property type="entry name" value="RT_LTR"/>
    <property type="match status" value="1"/>
</dbReference>